<keyword evidence="7" id="KW-1185">Reference proteome</keyword>
<dbReference type="Gene3D" id="3.40.640.10">
    <property type="entry name" value="Type I PLP-dependent aspartate aminotransferase-like (Major domain)"/>
    <property type="match status" value="1"/>
</dbReference>
<dbReference type="Proteomes" id="UP001596084">
    <property type="component" value="Unassembled WGS sequence"/>
</dbReference>
<feature type="domain" description="Aminotransferase class I/classII large" evidence="5">
    <location>
        <begin position="59"/>
        <end position="392"/>
    </location>
</feature>
<comment type="cofactor">
    <cofactor evidence="1">
        <name>pyridoxal 5'-phosphate</name>
        <dbReference type="ChEBI" id="CHEBI:597326"/>
    </cofactor>
</comment>
<dbReference type="PANTHER" id="PTHR42790:SF19">
    <property type="entry name" value="KYNURENINE_ALPHA-AMINOADIPATE AMINOTRANSFERASE, MITOCHONDRIAL"/>
    <property type="match status" value="1"/>
</dbReference>
<gene>
    <name evidence="6" type="ORF">ACFPP7_06455</name>
</gene>
<keyword evidence="2 6" id="KW-0032">Aminotransferase</keyword>
<evidence type="ECO:0000256" key="2">
    <source>
        <dbReference type="ARBA" id="ARBA00022576"/>
    </source>
</evidence>
<dbReference type="InterPro" id="IPR015424">
    <property type="entry name" value="PyrdxlP-dep_Trfase"/>
</dbReference>
<dbReference type="InterPro" id="IPR015421">
    <property type="entry name" value="PyrdxlP-dep_Trfase_major"/>
</dbReference>
<evidence type="ECO:0000256" key="1">
    <source>
        <dbReference type="ARBA" id="ARBA00001933"/>
    </source>
</evidence>
<accession>A0ABW0Q7P5</accession>
<protein>
    <submittedName>
        <fullName evidence="6">PLP-dependent aminotransferase family protein</fullName>
    </submittedName>
</protein>
<dbReference type="InterPro" id="IPR015422">
    <property type="entry name" value="PyrdxlP-dep_Trfase_small"/>
</dbReference>
<name>A0ABW0Q7P5_9BURK</name>
<dbReference type="PANTHER" id="PTHR42790">
    <property type="entry name" value="AMINOTRANSFERASE"/>
    <property type="match status" value="1"/>
</dbReference>
<dbReference type="SUPFAM" id="SSF53383">
    <property type="entry name" value="PLP-dependent transferases"/>
    <property type="match status" value="1"/>
</dbReference>
<dbReference type="EMBL" id="JBHSMX010000011">
    <property type="protein sequence ID" value="MFC5520555.1"/>
    <property type="molecule type" value="Genomic_DNA"/>
</dbReference>
<comment type="caution">
    <text evidence="6">The sequence shown here is derived from an EMBL/GenBank/DDBJ whole genome shotgun (WGS) entry which is preliminary data.</text>
</comment>
<organism evidence="6 7">
    <name type="scientific">Polaromonas jejuensis</name>
    <dbReference type="NCBI Taxonomy" id="457502"/>
    <lineage>
        <taxon>Bacteria</taxon>
        <taxon>Pseudomonadati</taxon>
        <taxon>Pseudomonadota</taxon>
        <taxon>Betaproteobacteria</taxon>
        <taxon>Burkholderiales</taxon>
        <taxon>Comamonadaceae</taxon>
        <taxon>Polaromonas</taxon>
    </lineage>
</organism>
<dbReference type="Gene3D" id="3.90.1150.10">
    <property type="entry name" value="Aspartate Aminotransferase, domain 1"/>
    <property type="match status" value="1"/>
</dbReference>
<keyword evidence="4" id="KW-0663">Pyridoxal phosphate</keyword>
<dbReference type="GO" id="GO:0008483">
    <property type="term" value="F:transaminase activity"/>
    <property type="evidence" value="ECO:0007669"/>
    <property type="project" value="UniProtKB-KW"/>
</dbReference>
<evidence type="ECO:0000313" key="7">
    <source>
        <dbReference type="Proteomes" id="UP001596084"/>
    </source>
</evidence>
<dbReference type="CDD" id="cd00609">
    <property type="entry name" value="AAT_like"/>
    <property type="match status" value="1"/>
</dbReference>
<evidence type="ECO:0000256" key="3">
    <source>
        <dbReference type="ARBA" id="ARBA00022679"/>
    </source>
</evidence>
<evidence type="ECO:0000259" key="5">
    <source>
        <dbReference type="Pfam" id="PF00155"/>
    </source>
</evidence>
<reference evidence="7" key="1">
    <citation type="journal article" date="2019" name="Int. J. Syst. Evol. Microbiol.">
        <title>The Global Catalogue of Microorganisms (GCM) 10K type strain sequencing project: providing services to taxonomists for standard genome sequencing and annotation.</title>
        <authorList>
            <consortium name="The Broad Institute Genomics Platform"/>
            <consortium name="The Broad Institute Genome Sequencing Center for Infectious Disease"/>
            <person name="Wu L."/>
            <person name="Ma J."/>
        </authorList>
    </citation>
    <scope>NUCLEOTIDE SEQUENCE [LARGE SCALE GENOMIC DNA]</scope>
    <source>
        <strain evidence="7">CGMCC 4.7277</strain>
    </source>
</reference>
<proteinExistence type="predicted"/>
<dbReference type="Pfam" id="PF00155">
    <property type="entry name" value="Aminotran_1_2"/>
    <property type="match status" value="1"/>
</dbReference>
<evidence type="ECO:0000313" key="6">
    <source>
        <dbReference type="EMBL" id="MFC5520555.1"/>
    </source>
</evidence>
<dbReference type="InterPro" id="IPR050859">
    <property type="entry name" value="Class-I_PLP-dep_aminotransf"/>
</dbReference>
<dbReference type="RefSeq" id="WP_068831321.1">
    <property type="nucleotide sequence ID" value="NZ_JBHSMX010000011.1"/>
</dbReference>
<dbReference type="InterPro" id="IPR004839">
    <property type="entry name" value="Aminotransferase_I/II_large"/>
</dbReference>
<sequence length="403" mass="42678">MTAASGPIRPLYAQASGSPIRAMLALAGQEGMISLAGGHPDPALLPADWLRECLLEVASGVQGRSLQYGATEGLPALRAASAELLRQRGLQAQMEEVLITTGSQQAIDLLARVLMEPGAGIAVEPFNYPAALQAFRFAGAQLVQVPADAQGMNVDRLEAVLTAARPKVLYIVPNFANPTGAVMPLARRLRLLELAVRHGVTLVEDDPYGELWFGEPPPPSLAQLNQQAGSPAQVAYTTSYSKVVAPALRLGMLLAPPDIARAIVLAKQAADVHSGSLEQLTLTAMLASGRLAAHLGMLRQAYALKASALAGALHSHCDGLIEFSEPRGGMFVWAQLGSELPLMSTQAWTDFGLKHRVLAVPGAAFSLHNRAQARLRLSFANPSVEDLREGALRLGRGLRSLQA</sequence>
<keyword evidence="3" id="KW-0808">Transferase</keyword>
<evidence type="ECO:0000256" key="4">
    <source>
        <dbReference type="ARBA" id="ARBA00022898"/>
    </source>
</evidence>